<evidence type="ECO:0000256" key="1">
    <source>
        <dbReference type="ARBA" id="ARBA00001096"/>
    </source>
</evidence>
<reference evidence="6" key="2">
    <citation type="submission" date="2014-09" db="EMBL/GenBank/DDBJ databases">
        <authorList>
            <consortium name="NBRP consortium"/>
            <person name="Sawabe T."/>
            <person name="Meirelles P."/>
            <person name="Nakanishi M."/>
            <person name="Sayaka M."/>
            <person name="Hattori M."/>
            <person name="Ohkuma M."/>
        </authorList>
    </citation>
    <scope>NUCLEOTIDE SEQUENCE [LARGE SCALE GENOMIC DNA]</scope>
    <source>
        <strain evidence="6">JCM 19239</strain>
    </source>
</reference>
<organism evidence="5 6">
    <name type="scientific">Vibrio variabilis</name>
    <dbReference type="NCBI Taxonomy" id="990271"/>
    <lineage>
        <taxon>Bacteria</taxon>
        <taxon>Pseudomonadati</taxon>
        <taxon>Pseudomonadota</taxon>
        <taxon>Gammaproteobacteria</taxon>
        <taxon>Vibrionales</taxon>
        <taxon>Vibrionaceae</taxon>
        <taxon>Vibrio</taxon>
    </lineage>
</organism>
<dbReference type="PANTHER" id="PTHR11122:SF13">
    <property type="entry name" value="GLUCOSE-6-PHOSPHATE 1-EPIMERASE"/>
    <property type="match status" value="1"/>
</dbReference>
<dbReference type="CDD" id="cd09020">
    <property type="entry name" value="D-hex-6-P-epi_like"/>
    <property type="match status" value="1"/>
</dbReference>
<dbReference type="SUPFAM" id="SSF74650">
    <property type="entry name" value="Galactose mutarotase-like"/>
    <property type="match status" value="1"/>
</dbReference>
<dbReference type="EC" id="5.1.3.15" evidence="4"/>
<dbReference type="InterPro" id="IPR014718">
    <property type="entry name" value="GH-type_carb-bd"/>
</dbReference>
<keyword evidence="6" id="KW-1185">Reference proteome</keyword>
<dbReference type="PIRSF" id="PIRSF016020">
    <property type="entry name" value="PHexose_mutarotase"/>
    <property type="match status" value="1"/>
</dbReference>
<comment type="similarity">
    <text evidence="2 4">Belongs to the glucose-6-phosphate 1-epimerase family.</text>
</comment>
<sequence length="308" mass="34658">MNETECVASLVPPVSSLPLDDWRFGRCQINYRDSVEVLEIEHPQARCEIALMGAQLLSYQPSGRADYFWLSEQAKFDGVTAIRGGVPICWPWFGKANKVGSQAPSHGFARLMKWDVARLISDENSAVIELTLDDSSATWEWFPYRFQLQLKVTIGASLKMELVIHNRDAHVFEFTGALHSYFRVSDIADSRVHGLSNQCLNSVSEGVPIRVDRPFRVEKALDHVFENPRQFSLECDDGLTIHSHNADSIVVWNPWLEGAQSMNDMGDSEFRTMICLEPAIFKNAVTLAPNQSFSLDMTVSHPSGETHI</sequence>
<dbReference type="EMBL" id="BBMS01000045">
    <property type="protein sequence ID" value="GAL28540.1"/>
    <property type="molecule type" value="Genomic_DNA"/>
</dbReference>
<comment type="caution">
    <text evidence="5">The sequence shown here is derived from an EMBL/GenBank/DDBJ whole genome shotgun (WGS) entry which is preliminary data.</text>
</comment>
<dbReference type="Proteomes" id="UP000029223">
    <property type="component" value="Unassembled WGS sequence"/>
</dbReference>
<evidence type="ECO:0000256" key="4">
    <source>
        <dbReference type="PIRNR" id="PIRNR016020"/>
    </source>
</evidence>
<dbReference type="PANTHER" id="PTHR11122">
    <property type="entry name" value="APOSPORY-ASSOCIATED PROTEIN C-RELATED"/>
    <property type="match status" value="1"/>
</dbReference>
<proteinExistence type="inferred from homology"/>
<dbReference type="InterPro" id="IPR011013">
    <property type="entry name" value="Gal_mutarotase_sf_dom"/>
</dbReference>
<comment type="catalytic activity">
    <reaction evidence="1">
        <text>alpha-D-glucose 6-phosphate = beta-D-glucose 6-phosphate</text>
        <dbReference type="Rhea" id="RHEA:16249"/>
        <dbReference type="ChEBI" id="CHEBI:58225"/>
        <dbReference type="ChEBI" id="CHEBI:58247"/>
        <dbReference type="EC" id="5.1.3.15"/>
    </reaction>
</comment>
<dbReference type="InterPro" id="IPR008183">
    <property type="entry name" value="Aldose_1/G6P_1-epimerase"/>
</dbReference>
<reference evidence="6" key="1">
    <citation type="submission" date="2014-09" db="EMBL/GenBank/DDBJ databases">
        <title>Vibrio variabilis JCM 19239. (C206) whole genome shotgun sequence.</title>
        <authorList>
            <person name="Sawabe T."/>
            <person name="Meirelles P."/>
            <person name="Nakanishi M."/>
            <person name="Sayaka M."/>
            <person name="Hattori M."/>
            <person name="Ohkuma M."/>
        </authorList>
    </citation>
    <scope>NUCLEOTIDE SEQUENCE [LARGE SCALE GENOMIC DNA]</scope>
    <source>
        <strain evidence="6">JCM 19239</strain>
    </source>
</reference>
<evidence type="ECO:0000313" key="5">
    <source>
        <dbReference type="EMBL" id="GAL28540.1"/>
    </source>
</evidence>
<evidence type="ECO:0000256" key="2">
    <source>
        <dbReference type="ARBA" id="ARBA00005866"/>
    </source>
</evidence>
<gene>
    <name evidence="5" type="ORF">JCM19239_3217</name>
</gene>
<dbReference type="Gene3D" id="2.70.98.10">
    <property type="match status" value="1"/>
</dbReference>
<accession>A0ABQ0JIF9</accession>
<evidence type="ECO:0000256" key="3">
    <source>
        <dbReference type="ARBA" id="ARBA00023235"/>
    </source>
</evidence>
<dbReference type="InterPro" id="IPR025532">
    <property type="entry name" value="G6P_1-epimerase"/>
</dbReference>
<name>A0ABQ0JIF9_9VIBR</name>
<dbReference type="Pfam" id="PF01263">
    <property type="entry name" value="Aldose_epim"/>
    <property type="match status" value="1"/>
</dbReference>
<keyword evidence="3 4" id="KW-0413">Isomerase</keyword>
<protein>
    <recommendedName>
        <fullName evidence="4">Putative glucose-6-phosphate 1-epimerase</fullName>
        <ecNumber evidence="4">5.1.3.15</ecNumber>
    </recommendedName>
</protein>
<evidence type="ECO:0000313" key="6">
    <source>
        <dbReference type="Proteomes" id="UP000029223"/>
    </source>
</evidence>